<reference evidence="1 2" key="1">
    <citation type="journal article" date="2010" name="Science">
        <title>Pathogenicity determinants in smut fungi revealed by genome comparison.</title>
        <authorList>
            <person name="Schirawski J."/>
            <person name="Mannhaupt G."/>
            <person name="Muench K."/>
            <person name="Brefort T."/>
            <person name="Schipper K."/>
            <person name="Doehlemann G."/>
            <person name="Di Stasio M."/>
            <person name="Roessel N."/>
            <person name="Mendoza-Mendoza A."/>
            <person name="Pester D."/>
            <person name="Mueller O."/>
            <person name="Winterberg B."/>
            <person name="Meyer E."/>
            <person name="Ghareeb H."/>
            <person name="Wollenberg T."/>
            <person name="Muensterkoetter M."/>
            <person name="Wong P."/>
            <person name="Walter M."/>
            <person name="Stukenbrock E."/>
            <person name="Gueldener U."/>
            <person name="Kahmann R."/>
        </authorList>
    </citation>
    <scope>NUCLEOTIDE SEQUENCE [LARGE SCALE GENOMIC DNA]</scope>
    <source>
        <strain evidence="2">SRZ2</strain>
    </source>
</reference>
<accession>E7A1W0</accession>
<dbReference type="Proteomes" id="UP000008867">
    <property type="component" value="Chromosome 7"/>
</dbReference>
<dbReference type="VEuPathDB" id="FungiDB:sr14124"/>
<protein>
    <submittedName>
        <fullName evidence="1">Uncharacterized protein</fullName>
    </submittedName>
</protein>
<organism evidence="1 2">
    <name type="scientific">Sporisorium reilianum (strain SRZ2)</name>
    <name type="common">Maize head smut fungus</name>
    <dbReference type="NCBI Taxonomy" id="999809"/>
    <lineage>
        <taxon>Eukaryota</taxon>
        <taxon>Fungi</taxon>
        <taxon>Dikarya</taxon>
        <taxon>Basidiomycota</taxon>
        <taxon>Ustilaginomycotina</taxon>
        <taxon>Ustilaginomycetes</taxon>
        <taxon>Ustilaginales</taxon>
        <taxon>Ustilaginaceae</taxon>
        <taxon>Sporisorium</taxon>
    </lineage>
</organism>
<name>E7A1W0_SPORE</name>
<evidence type="ECO:0000313" key="2">
    <source>
        <dbReference type="Proteomes" id="UP000008867"/>
    </source>
</evidence>
<proteinExistence type="predicted"/>
<sequence length="732" mass="76933">MANAAVVDTVDTVDTVAHPKHKMVRVKNGAAHVNALNTAKVNLDKLDAAKLDHLVSVAARRSVDVEALGAAHADVKTVDLKHVASIVHTLSASLEGHNAAADKILKIKDHKLAAVKTKKLLHGVKHELAHAVVDIKGLTKAKADHKSAVSVQALRRSVAHLESVVALVESTKISGAAGLVSLLSGIKVDALLESDVVSVLAEVDVLKVLHDVAGIDTVLTAVLAVPESVALLENIQQLDDPVAFVGALVDVHSLTALVAAVPAGVNEIVKVEGAAKMVDYVGKYGSATVTRIFETVGVESMLQAVVALPSSVKLLEAVKSVVDVPALVSGLHVLNAVTFVESIKAVDDVAVLTNAVLNVVDTTLSKRAELLQTVDGTVSGATAAVDVDQVLSLVKRAELLDTATGTVSGLTSSLGLQKVLKLKRAIAHISALPDSDLVSIDQAVKRALIDNVDVSDILDNVDIAKLGLLKRSILDLSSVVHTKELDGLVEKVVKREDVASVNENKMIDLDSILGVLKRDVESANENKLIAVDSLLAVIKRGVESANENKMIDVDSLLSVLKRDVTSFNDNKLIDVDSLLSVLKRDTTATSTNELVDLNALLSVLKRSMPLTHSSDLDLISLVPTVKRAITAATRPHTVDYTTLHARHTAGALLTDAVDTLLPTVSTLLTKVVHITDAIHVDAVTLDVKQKVLPLVAAVGSVLDSVVSVQAPGLHAKVHKIGKLANKTVKALP</sequence>
<dbReference type="AlphaFoldDB" id="E7A1W0"/>
<dbReference type="EMBL" id="FQ311472">
    <property type="protein sequence ID" value="CBQ73467.1"/>
    <property type="molecule type" value="Genomic_DNA"/>
</dbReference>
<dbReference type="eggNOG" id="ENOG502R236">
    <property type="taxonomic scope" value="Eukaryota"/>
</dbReference>
<gene>
    <name evidence="1" type="ORF">sr14124</name>
</gene>
<dbReference type="HOGENOM" id="CLU_407669_0_0_1"/>
<evidence type="ECO:0000313" key="1">
    <source>
        <dbReference type="EMBL" id="CBQ73467.1"/>
    </source>
</evidence>
<keyword evidence="2" id="KW-1185">Reference proteome</keyword>
<dbReference type="OrthoDB" id="2549956at2759"/>